<accession>A0A7D5GRK9</accession>
<evidence type="ECO:0000313" key="1">
    <source>
        <dbReference type="EMBL" id="QLG48106.1"/>
    </source>
</evidence>
<dbReference type="AlphaFoldDB" id="A0A7D5GRK9"/>
<dbReference type="EMBL" id="CP058601">
    <property type="protein sequence ID" value="QLG48106.1"/>
    <property type="molecule type" value="Genomic_DNA"/>
</dbReference>
<sequence>MTRDNRYSQSGDGRYKLFGVYVSTDIFDALGEFLYEEAGVVDYGEYFDQSQSTVPTGDPGADATDGLVSNLVANFADLYDEADFDAARRVEADAFVLAHLAAAPQTVASARERFQAAATIQDSDLRTVHTAILSAALPPGETCGGW</sequence>
<proteinExistence type="predicted"/>
<name>A0A7D5GRK9_9EURY</name>
<dbReference type="GeneID" id="56032467"/>
<protein>
    <submittedName>
        <fullName evidence="1">Uncharacterized protein</fullName>
    </submittedName>
</protein>
<dbReference type="OrthoDB" id="202451at2157"/>
<keyword evidence="2" id="KW-1185">Reference proteome</keyword>
<reference evidence="1 2" key="1">
    <citation type="submission" date="2020-07" db="EMBL/GenBank/DDBJ databases">
        <authorList>
            <person name="Cui H."/>
        </authorList>
    </citation>
    <scope>NUCLEOTIDE SEQUENCE [LARGE SCALE GENOMIC DNA]</scope>
    <source>
        <strain evidence="1 2">YPL8</strain>
    </source>
</reference>
<organism evidence="1 2">
    <name type="scientific">Natrinema halophilum</name>
    <dbReference type="NCBI Taxonomy" id="1699371"/>
    <lineage>
        <taxon>Archaea</taxon>
        <taxon>Methanobacteriati</taxon>
        <taxon>Methanobacteriota</taxon>
        <taxon>Stenosarchaea group</taxon>
        <taxon>Halobacteria</taxon>
        <taxon>Halobacteriales</taxon>
        <taxon>Natrialbaceae</taxon>
        <taxon>Natrinema</taxon>
    </lineage>
</organism>
<dbReference type="KEGG" id="haly:HYG82_04210"/>
<dbReference type="Proteomes" id="UP000509241">
    <property type="component" value="Chromosome"/>
</dbReference>
<dbReference type="RefSeq" id="WP_179259847.1">
    <property type="nucleotide sequence ID" value="NZ_CP058601.1"/>
</dbReference>
<evidence type="ECO:0000313" key="2">
    <source>
        <dbReference type="Proteomes" id="UP000509241"/>
    </source>
</evidence>
<gene>
    <name evidence="1" type="ORF">HYG82_04210</name>
</gene>